<gene>
    <name evidence="1" type="ORF">BBOV_IV003360</name>
</gene>
<dbReference type="eggNOG" id="KOG4180">
    <property type="taxonomic scope" value="Eukaryota"/>
</dbReference>
<dbReference type="Proteomes" id="UP000002173">
    <property type="component" value="Unassembled WGS sequence"/>
</dbReference>
<name>A7AVV6_BABBO</name>
<dbReference type="KEGG" id="bbo:BBOV_IV003360"/>
<evidence type="ECO:0000313" key="1">
    <source>
        <dbReference type="EMBL" id="EDO05932.1"/>
    </source>
</evidence>
<protein>
    <recommendedName>
        <fullName evidence="3">NAD(+) kinase</fullName>
    </recommendedName>
</protein>
<dbReference type="Gene3D" id="2.60.200.30">
    <property type="entry name" value="Probable inorganic polyphosphate/atp-NAD kinase, domain 2"/>
    <property type="match status" value="1"/>
</dbReference>
<dbReference type="InterPro" id="IPR016064">
    <property type="entry name" value="NAD/diacylglycerol_kinase_sf"/>
</dbReference>
<reference evidence="2" key="3">
    <citation type="journal article" date="2021" name="Int. J. Parasitol.">
        <title>Comparative analysis of gene expression between Babesia bovis blood stages and kinetes allowed by improved genome annotation.</title>
        <authorList>
            <person name="Ueti M.W."/>
            <person name="Johnson W.C."/>
            <person name="Kappmeyer L.S."/>
            <person name="Herndon D.R."/>
            <person name="Mousel M.R."/>
            <person name="Reif K.E."/>
            <person name="Taus N.S."/>
            <person name="Ifeonu O.O."/>
            <person name="Silva J.C."/>
            <person name="Suarez C.E."/>
            <person name="Brayton K.A."/>
        </authorList>
    </citation>
    <scope>NUCLEOTIDE SEQUENCE [LARGE SCALE GENOMIC DNA]</scope>
</reference>
<dbReference type="VEuPathDB" id="PiroplasmaDB:BBOV_IV003360"/>
<reference evidence="1 2" key="1">
    <citation type="journal article" date="2007" name="PLoS Pathog.">
        <title>Genome sequence of Babesia bovis and comparative analysis of apicomplexan hemoprotozoa.</title>
        <authorList>
            <person name="Brayton K.A."/>
            <person name="Lau A.O.T."/>
            <person name="Herndon D.R."/>
            <person name="Hannick L."/>
            <person name="Kappmeyer L.S."/>
            <person name="Berens S.J."/>
            <person name="Bidwell S.L."/>
            <person name="Brown W.C."/>
            <person name="Crabtree J."/>
            <person name="Fadrosh D."/>
            <person name="Feldblum T."/>
            <person name="Forberger H.A."/>
            <person name="Haas B.J."/>
            <person name="Howell J.M."/>
            <person name="Khouri H."/>
            <person name="Koo H."/>
            <person name="Mann D.J."/>
            <person name="Norimine J."/>
            <person name="Paulsen I.T."/>
            <person name="Radune D."/>
            <person name="Ren Q."/>
            <person name="Smith R.K. Jr."/>
            <person name="Suarez C.E."/>
            <person name="White O."/>
            <person name="Wortman J.R."/>
            <person name="Knowles D.P. Jr."/>
            <person name="McElwain T.F."/>
            <person name="Nene V.M."/>
        </authorList>
    </citation>
    <scope>NUCLEOTIDE SEQUENCE [LARGE SCALE GENOMIC DNA]</scope>
    <source>
        <strain evidence="1">T2Bo</strain>
    </source>
</reference>
<comment type="caution">
    <text evidence="1">The sequence shown here is derived from an EMBL/GenBank/DDBJ whole genome shotgun (WGS) entry which is preliminary data.</text>
</comment>
<dbReference type="STRING" id="5865.A7AVV6"/>
<proteinExistence type="predicted"/>
<reference evidence="2" key="2">
    <citation type="journal article" date="2020" name="Data Brief">
        <title>Transcriptome dataset of Babesia bovis life stages within vertebrate and invertebrate hosts.</title>
        <authorList>
            <person name="Ueti M.W."/>
            <person name="Johnson W.C."/>
            <person name="Kappmeyer L.S."/>
            <person name="Herndon D.R."/>
            <person name="Mousel M.R."/>
            <person name="Reif K.E."/>
            <person name="Taus N.S."/>
            <person name="Ifeonu O.O."/>
            <person name="Silva J.C."/>
            <person name="Suarez C.E."/>
            <person name="Brayton K.A."/>
        </authorList>
    </citation>
    <scope>NUCLEOTIDE SEQUENCE [LARGE SCALE GENOMIC DNA]</scope>
</reference>
<dbReference type="GeneID" id="5477719"/>
<dbReference type="GO" id="GO:0005739">
    <property type="term" value="C:mitochondrion"/>
    <property type="evidence" value="ECO:0007669"/>
    <property type="project" value="TreeGrafter"/>
</dbReference>
<dbReference type="InParanoid" id="A7AVV6"/>
<dbReference type="InterPro" id="IPR017438">
    <property type="entry name" value="ATP-NAD_kinase_N"/>
</dbReference>
<evidence type="ECO:0000313" key="2">
    <source>
        <dbReference type="Proteomes" id="UP000002173"/>
    </source>
</evidence>
<dbReference type="GO" id="GO:0019674">
    <property type="term" value="P:NAD+ metabolic process"/>
    <property type="evidence" value="ECO:0007669"/>
    <property type="project" value="InterPro"/>
</dbReference>
<keyword evidence="2" id="KW-1185">Reference proteome</keyword>
<organism evidence="1 2">
    <name type="scientific">Babesia bovis</name>
    <dbReference type="NCBI Taxonomy" id="5865"/>
    <lineage>
        <taxon>Eukaryota</taxon>
        <taxon>Sar</taxon>
        <taxon>Alveolata</taxon>
        <taxon>Apicomplexa</taxon>
        <taxon>Aconoidasida</taxon>
        <taxon>Piroplasmida</taxon>
        <taxon>Babesiidae</taxon>
        <taxon>Babesia</taxon>
    </lineage>
</organism>
<sequence length="532" mass="59918">MKGLSRYLWLRIQATALRCCSDVQGLCALSRRSKRFNSTCRDVKVAPSELCDIFKNVDIHRIVILEKVTKYDLERRNGLSDSEIRDRFPLAYRTHQTHTKIMEAIVRQLKERYSLDTMVIKAQSHNLTLSDLEKSSFPPDLIISAGGDGTFLEAASMIPPTNPSNKRLFIVGINTDPERSVGALCLSYFKRGTNVFNRYGNSQSQQSNREREELPKQNMIRFSETGALVRKECTSDTIGEKEWADISSASFCGMHPTVTDQNEGHCTVLSRHTANIYNLTYDEYVGNLLERLIVKRDYEPISRQRIRIKMFKRDQSSPTGIEHNKGDAACIEEKLFCNRDSQFSCDELNHESCDVDSGILPYGAVNEVIIADENLERTFYGLVQVDSSHIMRVKSSGVLISTGTGSTAWAYNMCKMNMSNGVNLFKSLMSHPSFPKGAAKHIDVDMMKEAVESHNANLVFPPSENTLKCIIREAIYETSTVDESAYMGTQVKLLALSKNASMYIDGSKVLKLDYGDVVVLKTFDSDTIWSCV</sequence>
<dbReference type="EMBL" id="AAXT01000004">
    <property type="protein sequence ID" value="EDO05932.1"/>
    <property type="molecule type" value="Genomic_DNA"/>
</dbReference>
<dbReference type="OMA" id="GFKDDYI"/>
<dbReference type="PANTHER" id="PTHR13158:SF5">
    <property type="entry name" value="NAD KINASE 2, MITOCHONDRIAL"/>
    <property type="match status" value="1"/>
</dbReference>
<dbReference type="FunCoup" id="A7AVV6">
    <property type="interactions" value="59"/>
</dbReference>
<evidence type="ECO:0008006" key="3">
    <source>
        <dbReference type="Google" id="ProtNLM"/>
    </source>
</evidence>
<dbReference type="GO" id="GO:0003951">
    <property type="term" value="F:NAD+ kinase activity"/>
    <property type="evidence" value="ECO:0007669"/>
    <property type="project" value="InterPro"/>
</dbReference>
<dbReference type="SUPFAM" id="SSF111331">
    <property type="entry name" value="NAD kinase/diacylglycerol kinase-like"/>
    <property type="match status" value="2"/>
</dbReference>
<dbReference type="Gene3D" id="3.40.50.10330">
    <property type="entry name" value="Probable inorganic polyphosphate/atp-NAD kinase, domain 1"/>
    <property type="match status" value="1"/>
</dbReference>
<dbReference type="PANTHER" id="PTHR13158">
    <property type="match status" value="1"/>
</dbReference>
<dbReference type="AlphaFoldDB" id="A7AVV6"/>
<dbReference type="RefSeq" id="XP_001609500.1">
    <property type="nucleotide sequence ID" value="XM_001609450.1"/>
</dbReference>
<dbReference type="InterPro" id="IPR017437">
    <property type="entry name" value="ATP-NAD_kinase_PpnK-typ_C"/>
</dbReference>
<accession>A7AVV6</accession>